<evidence type="ECO:0000256" key="2">
    <source>
        <dbReference type="ARBA" id="ARBA00022490"/>
    </source>
</evidence>
<feature type="region of interest" description="Disordered" evidence="4">
    <location>
        <begin position="639"/>
        <end position="730"/>
    </location>
</feature>
<dbReference type="RefSeq" id="XP_012185411.1">
    <property type="nucleotide sequence ID" value="XM_012330021.1"/>
</dbReference>
<keyword evidence="2" id="KW-0963">Cytoplasm</keyword>
<feature type="compositionally biased region" description="Polar residues" evidence="4">
    <location>
        <begin position="256"/>
        <end position="269"/>
    </location>
</feature>
<dbReference type="Pfam" id="PF06657">
    <property type="entry name" value="Cep57_MT_bd"/>
    <property type="match status" value="1"/>
</dbReference>
<evidence type="ECO:0000256" key="4">
    <source>
        <dbReference type="SAM" id="MobiDB-lite"/>
    </source>
</evidence>
<dbReference type="HOGENOM" id="CLU_007735_0_0_1"/>
<feature type="compositionally biased region" description="Low complexity" evidence="4">
    <location>
        <begin position="198"/>
        <end position="207"/>
    </location>
</feature>
<evidence type="ECO:0000259" key="6">
    <source>
        <dbReference type="Pfam" id="PF14197"/>
    </source>
</evidence>
<comment type="subcellular location">
    <subcellularLocation>
        <location evidence="1">Cytoplasm</location>
    </subcellularLocation>
</comment>
<dbReference type="InterPro" id="IPR024957">
    <property type="entry name" value="Cep57_MT-bd_dom"/>
</dbReference>
<feature type="region of interest" description="Disordered" evidence="4">
    <location>
        <begin position="338"/>
        <end position="374"/>
    </location>
</feature>
<dbReference type="AlphaFoldDB" id="J4GH85"/>
<dbReference type="OrthoDB" id="76453at2759"/>
<evidence type="ECO:0000313" key="7">
    <source>
        <dbReference type="EMBL" id="CCM06128.1"/>
    </source>
</evidence>
<feature type="compositionally biased region" description="Basic and acidic residues" evidence="4">
    <location>
        <begin position="779"/>
        <end position="790"/>
    </location>
</feature>
<reference evidence="7 8" key="1">
    <citation type="journal article" date="2012" name="Appl. Environ. Microbiol.">
        <title>Short-read sequencing for genomic analysis of the brown rot fungus Fibroporia radiculosa.</title>
        <authorList>
            <person name="Tang J.D."/>
            <person name="Perkins A.D."/>
            <person name="Sonstegard T.S."/>
            <person name="Schroeder S.G."/>
            <person name="Burgess S.C."/>
            <person name="Diehl S.V."/>
        </authorList>
    </citation>
    <scope>NUCLEOTIDE SEQUENCE [LARGE SCALE GENOMIC DNA]</scope>
    <source>
        <strain evidence="7 8">TFFH 294</strain>
    </source>
</reference>
<feature type="domain" description="Cep57 centrosome microtubule-binding" evidence="5">
    <location>
        <begin position="975"/>
        <end position="1022"/>
    </location>
</feature>
<feature type="region of interest" description="Disordered" evidence="4">
    <location>
        <begin position="901"/>
        <end position="932"/>
    </location>
</feature>
<feature type="coiled-coil region" evidence="3">
    <location>
        <begin position="458"/>
        <end position="514"/>
    </location>
</feature>
<feature type="compositionally biased region" description="Polar residues" evidence="4">
    <location>
        <begin position="645"/>
        <end position="677"/>
    </location>
</feature>
<dbReference type="Pfam" id="PF14197">
    <property type="entry name" value="Cep57_CLD_2"/>
    <property type="match status" value="1"/>
</dbReference>
<dbReference type="InParanoid" id="J4GH85"/>
<feature type="compositionally biased region" description="Low complexity" evidence="4">
    <location>
        <begin position="292"/>
        <end position="308"/>
    </location>
</feature>
<feature type="region of interest" description="Disordered" evidence="4">
    <location>
        <begin position="769"/>
        <end position="829"/>
    </location>
</feature>
<accession>J4GH85</accession>
<feature type="region of interest" description="Disordered" evidence="4">
    <location>
        <begin position="198"/>
        <end position="326"/>
    </location>
</feature>
<dbReference type="GeneID" id="24101039"/>
<evidence type="ECO:0000259" key="5">
    <source>
        <dbReference type="Pfam" id="PF06657"/>
    </source>
</evidence>
<evidence type="ECO:0000256" key="1">
    <source>
        <dbReference type="ARBA" id="ARBA00004496"/>
    </source>
</evidence>
<feature type="coiled-coil region" evidence="3">
    <location>
        <begin position="547"/>
        <end position="623"/>
    </location>
</feature>
<proteinExistence type="predicted"/>
<sequence length="1058" mass="116974">MPRPSSHLDLSIRGDQLEQNRIRLENNLQHTDLSLHLSSAPDEDVSDIEFPRHNSAPSPFSAYASFEHRSGDQFEPQEHSQYHAWSFQSFHHGQDDTVNPYAGETLSTAAHHASALTLSAGLGGRAGKRDVSLSGAEYDPDRPLQGIMAGINTHFSVLGADSTKSRFMASNTVNFDPLVVDDTAELDRVLQSGHASLPSALRSPASSFTSSCSLSEPGSPRPGTPTRPKLSDALQSLAFSPKRPRSAQSHVPARSDINTRSLRSPSITSKFLPPVLSNRSSGDTSVAKPAISVRSSSGGQRQTSSLRQNAEIHVQPATPSTSHGSRFAKMAQGLVQEIESEKNSANASWRDPDSLKSAIPQSTVRHARVAQSDKRRNPFKSITNQVHAPVALASPAAQGTKARTPFKSRIHLPDVTGLTSAVDSPARIGFEYRRFHSKGDSDHEARLYATLNAVQSKLAFLESENSVSRRRVHELELELEACKQEVVRERTKILEREELVAQRAANLLSQERERLVDMDRSTRGYSRNRKMDGSMNAQEALRNDSRYKEAVEEKKALEALISTLRTHLSRLTAELSDHQRLLTDLRTMRDSDARALTEKSQDVDKLRQEVERLAGEVEVLKGVVEEGLKERRIAREQASCELSGDDQTSRIGDSNADNEPDISSVNSLARSKPTIHTSESDDEDVVSEVSDPRSPTPSPRRHAGLADGTMRTDHATIGSSQPIDDLSTKPFLDGEELDRISVDIQDRRVERSTLSASRSAVSSRFISPVHSHVTSRASDLSHRSHHEPHSSRSTTPTPLHGTAEPDAGDRPSESNGLAHREAAADQTPFPQIRGAHLERLFYSAPEHNAQTCTVCHRRRRRSDRGVLQDEDRIPFWLSGRRRAHRPPDVTEDTDVDEGFVEGSEEDNRAHLRPGEAARTRARGSPIQQSDDRLPPQTVLTRVLRELEDDFTHYKRSAMVVQCHDLANSPGGHISIYIELADQYKLMDAVSNVVKRNVVAGNLREVIDLLEQKGDQIASLYDLLSFQDKPENPVATQHSRESMSRPLSRPGLKPRPTPS</sequence>
<evidence type="ECO:0000256" key="3">
    <source>
        <dbReference type="SAM" id="Coils"/>
    </source>
</evidence>
<keyword evidence="3" id="KW-0175">Coiled coil</keyword>
<evidence type="ECO:0000313" key="8">
    <source>
        <dbReference type="Proteomes" id="UP000006352"/>
    </source>
</evidence>
<keyword evidence="8" id="KW-1185">Reference proteome</keyword>
<feature type="compositionally biased region" description="Low complexity" evidence="4">
    <location>
        <begin position="791"/>
        <end position="800"/>
    </location>
</feature>
<evidence type="ECO:0008006" key="9">
    <source>
        <dbReference type="Google" id="ProtNLM"/>
    </source>
</evidence>
<feature type="compositionally biased region" description="Basic and acidic residues" evidence="4">
    <location>
        <begin position="905"/>
        <end position="918"/>
    </location>
</feature>
<dbReference type="EMBL" id="HE797225">
    <property type="protein sequence ID" value="CCM06128.1"/>
    <property type="molecule type" value="Genomic_DNA"/>
</dbReference>
<feature type="domain" description="PPC89 centrosome localisation" evidence="6">
    <location>
        <begin position="557"/>
        <end position="631"/>
    </location>
</feature>
<name>J4GH85_9APHY</name>
<dbReference type="GO" id="GO:0008017">
    <property type="term" value="F:microtubule binding"/>
    <property type="evidence" value="ECO:0007669"/>
    <property type="project" value="InterPro"/>
</dbReference>
<dbReference type="InterPro" id="IPR025925">
    <property type="entry name" value="PPC89_CLD"/>
</dbReference>
<dbReference type="GO" id="GO:0005737">
    <property type="term" value="C:cytoplasm"/>
    <property type="evidence" value="ECO:0007669"/>
    <property type="project" value="UniProtKB-SubCell"/>
</dbReference>
<dbReference type="Proteomes" id="UP000006352">
    <property type="component" value="Unassembled WGS sequence"/>
</dbReference>
<feature type="compositionally biased region" description="Basic and acidic residues" evidence="4">
    <location>
        <begin position="807"/>
        <end position="823"/>
    </location>
</feature>
<dbReference type="STRING" id="599839.J4GH85"/>
<gene>
    <name evidence="7" type="ORF">FIBRA_08377</name>
</gene>
<organism evidence="7 8">
    <name type="scientific">Fibroporia radiculosa</name>
    <dbReference type="NCBI Taxonomy" id="599839"/>
    <lineage>
        <taxon>Eukaryota</taxon>
        <taxon>Fungi</taxon>
        <taxon>Dikarya</taxon>
        <taxon>Basidiomycota</taxon>
        <taxon>Agaricomycotina</taxon>
        <taxon>Agaricomycetes</taxon>
        <taxon>Polyporales</taxon>
        <taxon>Fibroporiaceae</taxon>
        <taxon>Fibroporia</taxon>
    </lineage>
</organism>
<protein>
    <recommendedName>
        <fullName evidence="9">Cep57 centrosome microtubule-binding domain-containing protein</fullName>
    </recommendedName>
</protein>
<feature type="region of interest" description="Disordered" evidence="4">
    <location>
        <begin position="1030"/>
        <end position="1058"/>
    </location>
</feature>